<sequence>MSHFTAFSVTMDAADPAAQGRFWAEALGYVLEPPPPPHETWEETLISWGLPEERWNDASAIVDPTGVGPRVFIQKVPEPKSAKNRVHLDVRVSTDRTDKDRERMLARADELVAIGATLVRVVDDNFMGYWIVMSDPEGNEFCLV</sequence>
<dbReference type="KEGG" id="tdf:H9L22_05475"/>
<name>A0A7H0H8E3_9ACTN</name>
<organism evidence="2 3">
    <name type="scientific">Tessaracoccus defluvii</name>
    <dbReference type="NCBI Taxonomy" id="1285901"/>
    <lineage>
        <taxon>Bacteria</taxon>
        <taxon>Bacillati</taxon>
        <taxon>Actinomycetota</taxon>
        <taxon>Actinomycetes</taxon>
        <taxon>Propionibacteriales</taxon>
        <taxon>Propionibacteriaceae</taxon>
        <taxon>Tessaracoccus</taxon>
    </lineage>
</organism>
<dbReference type="Pfam" id="PF18029">
    <property type="entry name" value="Glyoxalase_6"/>
    <property type="match status" value="1"/>
</dbReference>
<proteinExistence type="predicted"/>
<evidence type="ECO:0000313" key="2">
    <source>
        <dbReference type="EMBL" id="QNP56809.1"/>
    </source>
</evidence>
<dbReference type="CDD" id="cd06587">
    <property type="entry name" value="VOC"/>
    <property type="match status" value="1"/>
</dbReference>
<dbReference type="EMBL" id="CP060789">
    <property type="protein sequence ID" value="QNP56809.1"/>
    <property type="molecule type" value="Genomic_DNA"/>
</dbReference>
<dbReference type="PANTHER" id="PTHR35908">
    <property type="entry name" value="HYPOTHETICAL FUSION PROTEIN"/>
    <property type="match status" value="1"/>
</dbReference>
<dbReference type="SUPFAM" id="SSF54593">
    <property type="entry name" value="Glyoxalase/Bleomycin resistance protein/Dihydroxybiphenyl dioxygenase"/>
    <property type="match status" value="1"/>
</dbReference>
<dbReference type="PANTHER" id="PTHR35908:SF1">
    <property type="entry name" value="CONSERVED PROTEIN"/>
    <property type="match status" value="1"/>
</dbReference>
<dbReference type="InterPro" id="IPR041581">
    <property type="entry name" value="Glyoxalase_6"/>
</dbReference>
<evidence type="ECO:0000259" key="1">
    <source>
        <dbReference type="Pfam" id="PF18029"/>
    </source>
</evidence>
<protein>
    <submittedName>
        <fullName evidence="2">VOC family protein</fullName>
    </submittedName>
</protein>
<dbReference type="AlphaFoldDB" id="A0A7H0H8E3"/>
<reference evidence="2 3" key="1">
    <citation type="submission" date="2020-08" db="EMBL/GenBank/DDBJ databases">
        <title>Genome sequence of Tessaracoccus defluvii JCM 17540T.</title>
        <authorList>
            <person name="Hyun D.-W."/>
            <person name="Bae J.-W."/>
        </authorList>
    </citation>
    <scope>NUCLEOTIDE SEQUENCE [LARGE SCALE GENOMIC DNA]</scope>
    <source>
        <strain evidence="2 3">JCM 17540</strain>
    </source>
</reference>
<dbReference type="Proteomes" id="UP000516117">
    <property type="component" value="Chromosome"/>
</dbReference>
<dbReference type="Gene3D" id="3.10.180.10">
    <property type="entry name" value="2,3-Dihydroxybiphenyl 1,2-Dioxygenase, domain 1"/>
    <property type="match status" value="1"/>
</dbReference>
<evidence type="ECO:0000313" key="3">
    <source>
        <dbReference type="Proteomes" id="UP000516117"/>
    </source>
</evidence>
<feature type="domain" description="Glyoxalase-like" evidence="1">
    <location>
        <begin position="8"/>
        <end position="144"/>
    </location>
</feature>
<gene>
    <name evidence="2" type="ORF">H9L22_05475</name>
</gene>
<accession>A0A7H0H8E3</accession>
<dbReference type="RefSeq" id="WP_187721908.1">
    <property type="nucleotide sequence ID" value="NZ_BAABBL010000002.1"/>
</dbReference>
<keyword evidence="3" id="KW-1185">Reference proteome</keyword>
<dbReference type="InterPro" id="IPR029068">
    <property type="entry name" value="Glyas_Bleomycin-R_OHBP_Dase"/>
</dbReference>